<evidence type="ECO:0000313" key="7">
    <source>
        <dbReference type="Proteomes" id="UP000236664"/>
    </source>
</evidence>
<dbReference type="AlphaFoldDB" id="A0A2K0UC83"/>
<evidence type="ECO:0000313" key="6">
    <source>
        <dbReference type="EMBL" id="PNP55390.1"/>
    </source>
</evidence>
<keyword evidence="2 5" id="KW-0812">Transmembrane</keyword>
<evidence type="ECO:0000256" key="1">
    <source>
        <dbReference type="ARBA" id="ARBA00004141"/>
    </source>
</evidence>
<dbReference type="Proteomes" id="UP000236664">
    <property type="component" value="Unassembled WGS sequence"/>
</dbReference>
<dbReference type="OrthoDB" id="6133115at2759"/>
<protein>
    <recommendedName>
        <fullName evidence="8">Major facilitator superfamily (MFS) profile domain-containing protein</fullName>
    </recommendedName>
</protein>
<dbReference type="PANTHER" id="PTHR48022">
    <property type="entry name" value="PLASTIDIC GLUCOSE TRANSPORTER 4"/>
    <property type="match status" value="1"/>
</dbReference>
<evidence type="ECO:0000256" key="4">
    <source>
        <dbReference type="ARBA" id="ARBA00023136"/>
    </source>
</evidence>
<name>A0A2K0UC83_GIBNY</name>
<reference evidence="6 7" key="1">
    <citation type="submission" date="2017-06" db="EMBL/GenBank/DDBJ databases">
        <title>Genome of Fusarium nygamai isolate CS10214.</title>
        <authorList>
            <person name="Gardiner D.M."/>
            <person name="Obanor F."/>
            <person name="Kazan K."/>
        </authorList>
    </citation>
    <scope>NUCLEOTIDE SEQUENCE [LARGE SCALE GENOMIC DNA]</scope>
    <source>
        <strain evidence="6 7">CS10214</strain>
    </source>
</reference>
<evidence type="ECO:0000256" key="2">
    <source>
        <dbReference type="ARBA" id="ARBA00022692"/>
    </source>
</evidence>
<comment type="subcellular location">
    <subcellularLocation>
        <location evidence="1">Membrane</location>
        <topology evidence="1">Multi-pass membrane protein</topology>
    </subcellularLocation>
</comment>
<dbReference type="InterPro" id="IPR036259">
    <property type="entry name" value="MFS_trans_sf"/>
</dbReference>
<organism evidence="6 7">
    <name type="scientific">Gibberella nygamai</name>
    <name type="common">Bean root rot disease fungus</name>
    <name type="synonym">Fusarium nygamai</name>
    <dbReference type="NCBI Taxonomy" id="42673"/>
    <lineage>
        <taxon>Eukaryota</taxon>
        <taxon>Fungi</taxon>
        <taxon>Dikarya</taxon>
        <taxon>Ascomycota</taxon>
        <taxon>Pezizomycotina</taxon>
        <taxon>Sordariomycetes</taxon>
        <taxon>Hypocreomycetidae</taxon>
        <taxon>Hypocreales</taxon>
        <taxon>Nectriaceae</taxon>
        <taxon>Fusarium</taxon>
        <taxon>Fusarium fujikuroi species complex</taxon>
    </lineage>
</organism>
<dbReference type="GO" id="GO:0005351">
    <property type="term" value="F:carbohydrate:proton symporter activity"/>
    <property type="evidence" value="ECO:0007669"/>
    <property type="project" value="TreeGrafter"/>
</dbReference>
<gene>
    <name evidence="6" type="ORF">FNYG_15517</name>
</gene>
<dbReference type="Gene3D" id="1.20.1250.20">
    <property type="entry name" value="MFS general substrate transporter like domains"/>
    <property type="match status" value="1"/>
</dbReference>
<keyword evidence="4 5" id="KW-0472">Membrane</keyword>
<dbReference type="GO" id="GO:0016020">
    <property type="term" value="C:membrane"/>
    <property type="evidence" value="ECO:0007669"/>
    <property type="project" value="UniProtKB-SubCell"/>
</dbReference>
<proteinExistence type="predicted"/>
<evidence type="ECO:0000256" key="5">
    <source>
        <dbReference type="SAM" id="Phobius"/>
    </source>
</evidence>
<dbReference type="InterPro" id="IPR005828">
    <property type="entry name" value="MFS_sugar_transport-like"/>
</dbReference>
<dbReference type="InterPro" id="IPR050360">
    <property type="entry name" value="MFS_Sugar_Transporters"/>
</dbReference>
<dbReference type="Pfam" id="PF00083">
    <property type="entry name" value="Sugar_tr"/>
    <property type="match status" value="1"/>
</dbReference>
<evidence type="ECO:0000256" key="3">
    <source>
        <dbReference type="ARBA" id="ARBA00022989"/>
    </source>
</evidence>
<dbReference type="SUPFAM" id="SSF103473">
    <property type="entry name" value="MFS general substrate transporter"/>
    <property type="match status" value="1"/>
</dbReference>
<keyword evidence="7" id="KW-1185">Reference proteome</keyword>
<dbReference type="PANTHER" id="PTHR48022:SF64">
    <property type="entry name" value="MAJOR FACILITATOR SUPERFAMILY (MFS) PROFILE DOMAIN-CONTAINING PROTEIN"/>
    <property type="match status" value="1"/>
</dbReference>
<feature type="transmembrane region" description="Helical" evidence="5">
    <location>
        <begin position="88"/>
        <end position="111"/>
    </location>
</feature>
<accession>A0A2K0UC83</accession>
<evidence type="ECO:0008006" key="8">
    <source>
        <dbReference type="Google" id="ProtNLM"/>
    </source>
</evidence>
<comment type="caution">
    <text evidence="6">The sequence shown here is derived from an EMBL/GenBank/DDBJ whole genome shotgun (WGS) entry which is preliminary data.</text>
</comment>
<keyword evidence="3 5" id="KW-1133">Transmembrane helix</keyword>
<sequence>MAAPAFIQLVGFYFVTKSPRWLISKYRTEEGLAFFAMYHAEGDINNALVQFEYNEIRESIAFEKSLDRSGTLQNYLEFVRNRGNRKRVFILFWTVCMAQMSGNAFLSYYLVPILTTVGLRLSLQQVLINTTQQMFS</sequence>
<dbReference type="EMBL" id="MTQA01000595">
    <property type="protein sequence ID" value="PNP55390.1"/>
    <property type="molecule type" value="Genomic_DNA"/>
</dbReference>